<dbReference type="Proteomes" id="UP000596742">
    <property type="component" value="Unassembled WGS sequence"/>
</dbReference>
<protein>
    <submittedName>
        <fullName evidence="1">Uncharacterized protein</fullName>
    </submittedName>
</protein>
<name>A0A8B6GPW4_MYTGA</name>
<dbReference type="OrthoDB" id="6197367at2759"/>
<dbReference type="AlphaFoldDB" id="A0A8B6GPW4"/>
<gene>
    <name evidence="1" type="ORF">MGAL_10B004405</name>
</gene>
<evidence type="ECO:0000313" key="1">
    <source>
        <dbReference type="EMBL" id="VDI67781.1"/>
    </source>
</evidence>
<dbReference type="EMBL" id="UYJE01008842">
    <property type="protein sequence ID" value="VDI67781.1"/>
    <property type="molecule type" value="Genomic_DNA"/>
</dbReference>
<reference evidence="1" key="1">
    <citation type="submission" date="2018-11" db="EMBL/GenBank/DDBJ databases">
        <authorList>
            <person name="Alioto T."/>
            <person name="Alioto T."/>
        </authorList>
    </citation>
    <scope>NUCLEOTIDE SEQUENCE</scope>
</reference>
<evidence type="ECO:0000313" key="2">
    <source>
        <dbReference type="Proteomes" id="UP000596742"/>
    </source>
</evidence>
<accession>A0A8B6GPW4</accession>
<proteinExistence type="predicted"/>
<sequence length="190" mass="21725">MELRFGHSNMKESYLAEAKLRRRKPGESFRDLGQSIEDLYRRAYPSHPELVQENSIRSFLDACGMVHVSLFYPTSKDIMLFKRTHIAVFVPVLNIGNSVEVEDENEDVCGIVEHRNSSNSLFPQYMEKMYQSGIQNLSIKEADEFKKVLLQNCCVFADPDGETGHILLGMHEIIPEKQIPIKKTVGPFFG</sequence>
<comment type="caution">
    <text evidence="1">The sequence shown here is derived from an EMBL/GenBank/DDBJ whole genome shotgun (WGS) entry which is preliminary data.</text>
</comment>
<organism evidence="1 2">
    <name type="scientific">Mytilus galloprovincialis</name>
    <name type="common">Mediterranean mussel</name>
    <dbReference type="NCBI Taxonomy" id="29158"/>
    <lineage>
        <taxon>Eukaryota</taxon>
        <taxon>Metazoa</taxon>
        <taxon>Spiralia</taxon>
        <taxon>Lophotrochozoa</taxon>
        <taxon>Mollusca</taxon>
        <taxon>Bivalvia</taxon>
        <taxon>Autobranchia</taxon>
        <taxon>Pteriomorphia</taxon>
        <taxon>Mytilida</taxon>
        <taxon>Mytiloidea</taxon>
        <taxon>Mytilidae</taxon>
        <taxon>Mytilinae</taxon>
        <taxon>Mytilus</taxon>
    </lineage>
</organism>
<keyword evidence="2" id="KW-1185">Reference proteome</keyword>